<dbReference type="RefSeq" id="WP_005987916.1">
    <property type="nucleotide sequence ID" value="NZ_AOSV01000029.1"/>
</dbReference>
<dbReference type="EMBL" id="AOSV01000029">
    <property type="protein sequence ID" value="EMG36636.1"/>
    <property type="molecule type" value="Genomic_DNA"/>
</dbReference>
<feature type="signal peptide" evidence="2">
    <location>
        <begin position="1"/>
        <end position="22"/>
    </location>
</feature>
<accession>M5Q0E7</accession>
<sequence>MRTIVCALALMAAVLVTGPVDAAQPETTDTIEIKPLKSGEVSGPYITTDPQTGDRILGVARPARDCTEPERYGAVYVVPEIDVPAQQQPAKPVLTYQPGAEVPQPGVYRPGK</sequence>
<name>M5Q0E7_DESAF</name>
<comment type="caution">
    <text evidence="3">The sequence shown here is derived from an EMBL/GenBank/DDBJ whole genome shotgun (WGS) entry which is preliminary data.</text>
</comment>
<keyword evidence="2" id="KW-0732">Signal</keyword>
<protein>
    <submittedName>
        <fullName evidence="3">Uncharacterized protein</fullName>
    </submittedName>
</protein>
<dbReference type="AlphaFoldDB" id="M5Q0E7"/>
<reference evidence="3 4" key="1">
    <citation type="journal article" date="2013" name="Genome Announc.">
        <title>Draft Genome Sequence for Desulfovibrio africanus Strain PCS.</title>
        <authorList>
            <person name="Brown S.D."/>
            <person name="Utturkar S.M."/>
            <person name="Arkin A.P."/>
            <person name="Deutschbauer A.M."/>
            <person name="Elias D.A."/>
            <person name="Hazen T.C."/>
            <person name="Chakraborty R."/>
        </authorList>
    </citation>
    <scope>NUCLEOTIDE SEQUENCE [LARGE SCALE GENOMIC DNA]</scope>
    <source>
        <strain evidence="3 4">PCS</strain>
    </source>
</reference>
<dbReference type="PATRIC" id="fig|1262666.3.peg.2686"/>
<feature type="region of interest" description="Disordered" evidence="1">
    <location>
        <begin position="89"/>
        <end position="112"/>
    </location>
</feature>
<organism evidence="3 4">
    <name type="scientific">Desulfocurvibacter africanus PCS</name>
    <dbReference type="NCBI Taxonomy" id="1262666"/>
    <lineage>
        <taxon>Bacteria</taxon>
        <taxon>Pseudomonadati</taxon>
        <taxon>Thermodesulfobacteriota</taxon>
        <taxon>Desulfovibrionia</taxon>
        <taxon>Desulfovibrionales</taxon>
        <taxon>Desulfovibrionaceae</taxon>
        <taxon>Desulfocurvibacter</taxon>
    </lineage>
</organism>
<proteinExistence type="predicted"/>
<feature type="chain" id="PRO_5004069509" evidence="2">
    <location>
        <begin position="23"/>
        <end position="112"/>
    </location>
</feature>
<dbReference type="Proteomes" id="UP000011922">
    <property type="component" value="Unassembled WGS sequence"/>
</dbReference>
<gene>
    <name evidence="3" type="ORF">PCS_02649</name>
</gene>
<evidence type="ECO:0000256" key="1">
    <source>
        <dbReference type="SAM" id="MobiDB-lite"/>
    </source>
</evidence>
<evidence type="ECO:0000256" key="2">
    <source>
        <dbReference type="SAM" id="SignalP"/>
    </source>
</evidence>
<evidence type="ECO:0000313" key="4">
    <source>
        <dbReference type="Proteomes" id="UP000011922"/>
    </source>
</evidence>
<evidence type="ECO:0000313" key="3">
    <source>
        <dbReference type="EMBL" id="EMG36636.1"/>
    </source>
</evidence>